<dbReference type="GO" id="GO:0005198">
    <property type="term" value="F:structural molecule activity"/>
    <property type="evidence" value="ECO:0007669"/>
    <property type="project" value="UniProtKB-UniRule"/>
</dbReference>
<reference evidence="8 9" key="1">
    <citation type="submission" date="2017-04" db="EMBL/GenBank/DDBJ databases">
        <authorList>
            <person name="Afonso C.L."/>
            <person name="Miller P.J."/>
            <person name="Scott M.A."/>
            <person name="Spackman E."/>
            <person name="Goraichik I."/>
            <person name="Dimitrov K.M."/>
            <person name="Suarez D.L."/>
            <person name="Swayne D.E."/>
        </authorList>
    </citation>
    <scope>NUCLEOTIDE SEQUENCE [LARGE SCALE GENOMIC DNA]</scope>
    <source>
        <strain evidence="8 9">DSM 11270</strain>
    </source>
</reference>
<dbReference type="PRINTS" id="PR00207">
    <property type="entry name" value="FLAGELLIN"/>
</dbReference>
<dbReference type="GO" id="GO:0005576">
    <property type="term" value="C:extracellular region"/>
    <property type="evidence" value="ECO:0007669"/>
    <property type="project" value="UniProtKB-SubCell"/>
</dbReference>
<dbReference type="Proteomes" id="UP000192731">
    <property type="component" value="Unassembled WGS sequence"/>
</dbReference>
<dbReference type="PANTHER" id="PTHR42792">
    <property type="entry name" value="FLAGELLIN"/>
    <property type="match status" value="1"/>
</dbReference>
<evidence type="ECO:0000256" key="1">
    <source>
        <dbReference type="ARBA" id="ARBA00005709"/>
    </source>
</evidence>
<dbReference type="AlphaFoldDB" id="A0A1W1UNH5"/>
<feature type="domain" description="Flagellin C-terminal" evidence="7">
    <location>
        <begin position="467"/>
        <end position="552"/>
    </location>
</feature>
<evidence type="ECO:0000313" key="9">
    <source>
        <dbReference type="Proteomes" id="UP000192731"/>
    </source>
</evidence>
<organism evidence="8 9">
    <name type="scientific">Desulfonispora thiosulfatigenes DSM 11270</name>
    <dbReference type="NCBI Taxonomy" id="656914"/>
    <lineage>
        <taxon>Bacteria</taxon>
        <taxon>Bacillati</taxon>
        <taxon>Bacillota</taxon>
        <taxon>Clostridia</taxon>
        <taxon>Eubacteriales</taxon>
        <taxon>Peptococcaceae</taxon>
        <taxon>Desulfonispora</taxon>
    </lineage>
</organism>
<dbReference type="InterPro" id="IPR042187">
    <property type="entry name" value="Flagellin_C_sub2"/>
</dbReference>
<accession>A0A1W1UNH5</accession>
<dbReference type="InterPro" id="IPR046358">
    <property type="entry name" value="Flagellin_C"/>
</dbReference>
<dbReference type="STRING" id="656914.SAMN00017405_0950"/>
<dbReference type="PANTHER" id="PTHR42792:SF2">
    <property type="entry name" value="FLAGELLIN"/>
    <property type="match status" value="1"/>
</dbReference>
<dbReference type="Pfam" id="PF00669">
    <property type="entry name" value="Flagellin_N"/>
    <property type="match status" value="1"/>
</dbReference>
<dbReference type="Pfam" id="PF00700">
    <property type="entry name" value="Flagellin_C"/>
    <property type="match status" value="1"/>
</dbReference>
<dbReference type="Gene3D" id="1.20.1330.10">
    <property type="entry name" value="f41 fragment of flagellin, N-terminal domain"/>
    <property type="match status" value="2"/>
</dbReference>
<comment type="subcellular location">
    <subcellularLocation>
        <location evidence="4">Secreted</location>
    </subcellularLocation>
    <subcellularLocation>
        <location evidence="4">Bacterial flagellum</location>
    </subcellularLocation>
</comment>
<protein>
    <recommendedName>
        <fullName evidence="2 4">Flagellin</fullName>
    </recommendedName>
</protein>
<evidence type="ECO:0000259" key="6">
    <source>
        <dbReference type="Pfam" id="PF00669"/>
    </source>
</evidence>
<feature type="coiled-coil region" evidence="5">
    <location>
        <begin position="94"/>
        <end position="121"/>
    </location>
</feature>
<comment type="function">
    <text evidence="4">Flagellin is the subunit protein which polymerizes to form the filaments of bacterial flagella.</text>
</comment>
<dbReference type="EMBL" id="FWWT01000008">
    <property type="protein sequence ID" value="SMB82652.1"/>
    <property type="molecule type" value="Genomic_DNA"/>
</dbReference>
<dbReference type="InterPro" id="IPR001029">
    <property type="entry name" value="Flagellin_N"/>
</dbReference>
<keyword evidence="8" id="KW-0969">Cilium</keyword>
<keyword evidence="8" id="KW-0282">Flagellum</keyword>
<keyword evidence="9" id="KW-1185">Reference proteome</keyword>
<keyword evidence="4" id="KW-0964">Secreted</keyword>
<evidence type="ECO:0000313" key="8">
    <source>
        <dbReference type="EMBL" id="SMB82652.1"/>
    </source>
</evidence>
<evidence type="ECO:0000256" key="5">
    <source>
        <dbReference type="SAM" id="Coils"/>
    </source>
</evidence>
<dbReference type="SUPFAM" id="SSF64518">
    <property type="entry name" value="Phase 1 flagellin"/>
    <property type="match status" value="1"/>
</dbReference>
<dbReference type="GO" id="GO:0009288">
    <property type="term" value="C:bacterial-type flagellum"/>
    <property type="evidence" value="ECO:0007669"/>
    <property type="project" value="UniProtKB-SubCell"/>
</dbReference>
<comment type="similarity">
    <text evidence="1 4">Belongs to the bacterial flagellin family.</text>
</comment>
<proteinExistence type="inferred from homology"/>
<keyword evidence="3 4" id="KW-0975">Bacterial flagellum</keyword>
<feature type="domain" description="Flagellin N-terminal" evidence="6">
    <location>
        <begin position="9"/>
        <end position="133"/>
    </location>
</feature>
<dbReference type="InterPro" id="IPR001492">
    <property type="entry name" value="Flagellin"/>
</dbReference>
<evidence type="ECO:0000256" key="2">
    <source>
        <dbReference type="ARBA" id="ARBA00020110"/>
    </source>
</evidence>
<evidence type="ECO:0000256" key="3">
    <source>
        <dbReference type="ARBA" id="ARBA00023143"/>
    </source>
</evidence>
<keyword evidence="5" id="KW-0175">Coiled coil</keyword>
<gene>
    <name evidence="8" type="ORF">SAMN00017405_0950</name>
</gene>
<evidence type="ECO:0000256" key="4">
    <source>
        <dbReference type="RuleBase" id="RU362073"/>
    </source>
</evidence>
<sequence>MIFEVAFRQMNGATTAQSKSMEKLSSGLRINKAGDDAAGLAISEKMRGQIRGLNQASANAQDGISMVQTAEGALNETHSILQRVRELADQSANGTNTAEDRKAIQDEVKQLKEEIDRIGNTTEFNTQKLLNGNLQSSGATIGTNSTTSAVVGKLEAGKMTAAQALAADLSSTTFQKDTFNIDGHSIEVNWDTLLTTEQKDKIKAIGAGSNISQLSSVKDLITSKINEAIDQYNAQNPAGATVQHVEGYLDSATAATAKLVIKSGTEGTDSVVALTTKGAATSVGALIMSDTAGDVTADASTNTGTNKFNGSTVSSGATFEMDLNGVKMKVATGSDIENNTTTMDAAATALQTAIKTAVDSYNTLQGKSAGEEGYVEQVKVNATKDGRFEITSESGTVTFKDYEGKTSVKDLGLTQAQTDASGNGGMTFQIGANKGQTITFGINDMRTSALGISGVDASTQSGASLALESIDKAIKNVSAERSKLGAIQNRLEHTINNLGTSSENLTAAESRVRDVDMAKEIMESTKNGILAQAAQAMMAQANSMPQGILQLLR</sequence>
<dbReference type="Gene3D" id="3.30.70.2120">
    <property type="match status" value="1"/>
</dbReference>
<name>A0A1W1UNH5_DESTI</name>
<dbReference type="Gene3D" id="6.10.10.10">
    <property type="entry name" value="Flagellar export chaperone, C-terminal domain"/>
    <property type="match status" value="1"/>
</dbReference>
<keyword evidence="8" id="KW-0966">Cell projection</keyword>
<evidence type="ECO:0000259" key="7">
    <source>
        <dbReference type="Pfam" id="PF00700"/>
    </source>
</evidence>